<evidence type="ECO:0000256" key="1">
    <source>
        <dbReference type="ARBA" id="ARBA00010838"/>
    </source>
</evidence>
<evidence type="ECO:0008006" key="7">
    <source>
        <dbReference type="Google" id="ProtNLM"/>
    </source>
</evidence>
<keyword evidence="2" id="KW-0378">Hydrolase</keyword>
<evidence type="ECO:0000256" key="4">
    <source>
        <dbReference type="RuleBase" id="RU003690"/>
    </source>
</evidence>
<keyword evidence="6" id="KW-1185">Reference proteome</keyword>
<dbReference type="Gene3D" id="3.20.20.80">
    <property type="entry name" value="Glycosidases"/>
    <property type="match status" value="1"/>
</dbReference>
<evidence type="ECO:0000256" key="2">
    <source>
        <dbReference type="ARBA" id="ARBA00022801"/>
    </source>
</evidence>
<reference evidence="5" key="2">
    <citation type="submission" date="2021-01" db="UniProtKB">
        <authorList>
            <consortium name="EnsemblPlants"/>
        </authorList>
    </citation>
    <scope>IDENTIFICATION</scope>
</reference>
<proteinExistence type="inferred from homology"/>
<organism evidence="5 6">
    <name type="scientific">Quercus lobata</name>
    <name type="common">Valley oak</name>
    <dbReference type="NCBI Taxonomy" id="97700"/>
    <lineage>
        <taxon>Eukaryota</taxon>
        <taxon>Viridiplantae</taxon>
        <taxon>Streptophyta</taxon>
        <taxon>Embryophyta</taxon>
        <taxon>Tracheophyta</taxon>
        <taxon>Spermatophyta</taxon>
        <taxon>Magnoliopsida</taxon>
        <taxon>eudicotyledons</taxon>
        <taxon>Gunneridae</taxon>
        <taxon>Pentapetalae</taxon>
        <taxon>rosids</taxon>
        <taxon>fabids</taxon>
        <taxon>Fagales</taxon>
        <taxon>Fagaceae</taxon>
        <taxon>Quercus</taxon>
    </lineage>
</organism>
<dbReference type="GO" id="GO:0008422">
    <property type="term" value="F:beta-glucosidase activity"/>
    <property type="evidence" value="ECO:0007669"/>
    <property type="project" value="TreeGrafter"/>
</dbReference>
<comment type="similarity">
    <text evidence="1 4">Belongs to the glycosyl hydrolase 1 family.</text>
</comment>
<protein>
    <recommendedName>
        <fullName evidence="7">Beta-glucosidase</fullName>
    </recommendedName>
</protein>
<dbReference type="PANTHER" id="PTHR10353:SF137">
    <property type="entry name" value="MYROSINASE 3-RELATED"/>
    <property type="match status" value="1"/>
</dbReference>
<keyword evidence="3" id="KW-0326">Glycosidase</keyword>
<dbReference type="InterPro" id="IPR017853">
    <property type="entry name" value="GH"/>
</dbReference>
<dbReference type="AlphaFoldDB" id="A0A7N2KYD7"/>
<dbReference type="InParanoid" id="A0A7N2KYD7"/>
<dbReference type="EnsemblPlants" id="QL02p072341:mrna">
    <property type="protein sequence ID" value="QL02p072341:mrna"/>
    <property type="gene ID" value="QL02p072341"/>
</dbReference>
<sequence>MILKPMPMFMEPLMFGDYPFIMKALTRDGLPKFTNMEKNLVKGSFDFIGVNYYTSKYTVSEQFDKDDIDSSFTEYQCARST</sequence>
<dbReference type="OMA" id="YWEDIAV"/>
<evidence type="ECO:0000313" key="5">
    <source>
        <dbReference type="EnsemblPlants" id="QL02p072341:mrna"/>
    </source>
</evidence>
<dbReference type="Pfam" id="PF00232">
    <property type="entry name" value="Glyco_hydro_1"/>
    <property type="match status" value="1"/>
</dbReference>
<name>A0A7N2KYD7_QUELO</name>
<evidence type="ECO:0000313" key="6">
    <source>
        <dbReference type="Proteomes" id="UP000594261"/>
    </source>
</evidence>
<dbReference type="GO" id="GO:0005975">
    <property type="term" value="P:carbohydrate metabolic process"/>
    <property type="evidence" value="ECO:0007669"/>
    <property type="project" value="InterPro"/>
</dbReference>
<dbReference type="Proteomes" id="UP000594261">
    <property type="component" value="Chromosome 2"/>
</dbReference>
<dbReference type="Gramene" id="QL02p072341:mrna">
    <property type="protein sequence ID" value="QL02p072341:mrna"/>
    <property type="gene ID" value="QL02p072341"/>
</dbReference>
<accession>A0A7N2KYD7</accession>
<reference evidence="6" key="1">
    <citation type="journal article" date="2016" name="G3 (Bethesda)">
        <title>First Draft Assembly and Annotation of the Genome of a California Endemic Oak Quercus lobata Nee (Fagaceae).</title>
        <authorList>
            <person name="Sork V.L."/>
            <person name="Fitz-Gibbon S.T."/>
            <person name="Puiu D."/>
            <person name="Crepeau M."/>
            <person name="Gugger P.F."/>
            <person name="Sherman R."/>
            <person name="Stevens K."/>
            <person name="Langley C.H."/>
            <person name="Pellegrini M."/>
            <person name="Salzberg S.L."/>
        </authorList>
    </citation>
    <scope>NUCLEOTIDE SEQUENCE [LARGE SCALE GENOMIC DNA]</scope>
    <source>
        <strain evidence="6">cv. SW786</strain>
    </source>
</reference>
<dbReference type="PANTHER" id="PTHR10353">
    <property type="entry name" value="GLYCOSYL HYDROLASE"/>
    <property type="match status" value="1"/>
</dbReference>
<evidence type="ECO:0000256" key="3">
    <source>
        <dbReference type="ARBA" id="ARBA00023295"/>
    </source>
</evidence>
<dbReference type="SUPFAM" id="SSF51445">
    <property type="entry name" value="(Trans)glycosidases"/>
    <property type="match status" value="1"/>
</dbReference>
<dbReference type="InterPro" id="IPR001360">
    <property type="entry name" value="Glyco_hydro_1"/>
</dbReference>